<name>A0A2X2JLG2_SPHMU</name>
<dbReference type="GO" id="GO:0003677">
    <property type="term" value="F:DNA binding"/>
    <property type="evidence" value="ECO:0007669"/>
    <property type="project" value="UniProtKB-KW"/>
</dbReference>
<dbReference type="EMBL" id="CABWMV010000028">
    <property type="protein sequence ID" value="VXD08097.1"/>
    <property type="molecule type" value="Genomic_DNA"/>
</dbReference>
<dbReference type="SMART" id="SM00420">
    <property type="entry name" value="HTH_DEOR"/>
    <property type="match status" value="1"/>
</dbReference>
<gene>
    <name evidence="5" type="primary">glcR_3</name>
    <name evidence="6" type="synonym">agaR</name>
    <name evidence="5" type="ORF">NCTC11343_04952</name>
    <name evidence="6" type="ORF">SPHINGO8BC_90262</name>
</gene>
<dbReference type="SMART" id="SM01134">
    <property type="entry name" value="DeoRC"/>
    <property type="match status" value="1"/>
</dbReference>
<evidence type="ECO:0000313" key="6">
    <source>
        <dbReference type="EMBL" id="VXD08097.1"/>
    </source>
</evidence>
<reference evidence="5 7" key="1">
    <citation type="submission" date="2018-06" db="EMBL/GenBank/DDBJ databases">
        <authorList>
            <consortium name="Pathogen Informatics"/>
            <person name="Doyle S."/>
        </authorList>
    </citation>
    <scope>NUCLEOTIDE SEQUENCE [LARGE SCALE GENOMIC DNA]</scope>
    <source>
        <strain evidence="5 7">NCTC11343</strain>
    </source>
</reference>
<dbReference type="Proteomes" id="UP000432350">
    <property type="component" value="Unassembled WGS sequence"/>
</dbReference>
<dbReference type="SUPFAM" id="SSF100950">
    <property type="entry name" value="NagB/RpiA/CoA transferase-like"/>
    <property type="match status" value="1"/>
</dbReference>
<evidence type="ECO:0000313" key="7">
    <source>
        <dbReference type="Proteomes" id="UP000251241"/>
    </source>
</evidence>
<dbReference type="PANTHER" id="PTHR30363:SF44">
    <property type="entry name" value="AGA OPERON TRANSCRIPTIONAL REPRESSOR-RELATED"/>
    <property type="match status" value="1"/>
</dbReference>
<dbReference type="InterPro" id="IPR037171">
    <property type="entry name" value="NagB/RpiA_transferase-like"/>
</dbReference>
<dbReference type="PROSITE" id="PS51000">
    <property type="entry name" value="HTH_DEOR_2"/>
    <property type="match status" value="1"/>
</dbReference>
<protein>
    <submittedName>
        <fullName evidence="5">HTH-type transcriptional repressor glcR</fullName>
    </submittedName>
    <submittedName>
        <fullName evidence="6">Putative aga operon transcriptional repressor</fullName>
    </submittedName>
</protein>
<evidence type="ECO:0000313" key="5">
    <source>
        <dbReference type="EMBL" id="SPZ93016.1"/>
    </source>
</evidence>
<dbReference type="InterPro" id="IPR014036">
    <property type="entry name" value="DeoR-like_C"/>
</dbReference>
<reference evidence="6 8" key="2">
    <citation type="submission" date="2019-10" db="EMBL/GenBank/DDBJ databases">
        <authorList>
            <person name="Karimi E."/>
        </authorList>
    </citation>
    <scope>NUCLEOTIDE SEQUENCE [LARGE SCALE GENOMIC DNA]</scope>
    <source>
        <strain evidence="6">Sphingobacterium sp. 8BC</strain>
    </source>
</reference>
<dbReference type="GO" id="GO:0003700">
    <property type="term" value="F:DNA-binding transcription factor activity"/>
    <property type="evidence" value="ECO:0007669"/>
    <property type="project" value="InterPro"/>
</dbReference>
<evidence type="ECO:0000259" key="4">
    <source>
        <dbReference type="PROSITE" id="PS51000"/>
    </source>
</evidence>
<organism evidence="5 7">
    <name type="scientific">Sphingobacterium multivorum</name>
    <dbReference type="NCBI Taxonomy" id="28454"/>
    <lineage>
        <taxon>Bacteria</taxon>
        <taxon>Pseudomonadati</taxon>
        <taxon>Bacteroidota</taxon>
        <taxon>Sphingobacteriia</taxon>
        <taxon>Sphingobacteriales</taxon>
        <taxon>Sphingobacteriaceae</taxon>
        <taxon>Sphingobacterium</taxon>
    </lineage>
</organism>
<dbReference type="GeneID" id="97179825"/>
<keyword evidence="3" id="KW-0804">Transcription</keyword>
<feature type="domain" description="HTH deoR-type" evidence="4">
    <location>
        <begin position="3"/>
        <end position="58"/>
    </location>
</feature>
<keyword evidence="1" id="KW-0805">Transcription regulation</keyword>
<accession>A0A654DRJ9</accession>
<sequence>MTNVERHQYILKQLKEVGVVQVIDLCEELGVSSVTIRKDLTLLEDSGLLFRTHGGATQYNPYTTDRTVFEKEKLRSDDKSRIGKKAAEMIEENDSIIIASGTTMQSLAKQIVPKGNITVVTSALNVAMELIKYPSVEIMQMGGTLRKTSTSVTGKYAENLLQDFYCSKLFLGVDGIDLEYGVSTSSAQEAQLNRIMIDTAQKVVVLADSSKFGRRSFGRICGFDKIDILITDDKVNTSFVESLEKAGVNVIVV</sequence>
<dbReference type="Gene3D" id="3.40.50.1360">
    <property type="match status" value="1"/>
</dbReference>
<keyword evidence="2" id="KW-0238">DNA-binding</keyword>
<dbReference type="InterPro" id="IPR047779">
    <property type="entry name" value="AgaR-like"/>
</dbReference>
<dbReference type="EMBL" id="UAUU01000011">
    <property type="protein sequence ID" value="SPZ93016.1"/>
    <property type="molecule type" value="Genomic_DNA"/>
</dbReference>
<dbReference type="InterPro" id="IPR036390">
    <property type="entry name" value="WH_DNA-bd_sf"/>
</dbReference>
<dbReference type="Gene3D" id="1.10.10.10">
    <property type="entry name" value="Winged helix-like DNA-binding domain superfamily/Winged helix DNA-binding domain"/>
    <property type="match status" value="1"/>
</dbReference>
<evidence type="ECO:0000256" key="3">
    <source>
        <dbReference type="ARBA" id="ARBA00023163"/>
    </source>
</evidence>
<dbReference type="PRINTS" id="PR00037">
    <property type="entry name" value="HTHLACR"/>
</dbReference>
<dbReference type="Pfam" id="PF00455">
    <property type="entry name" value="DeoRC"/>
    <property type="match status" value="1"/>
</dbReference>
<dbReference type="Proteomes" id="UP000251241">
    <property type="component" value="Unassembled WGS sequence"/>
</dbReference>
<evidence type="ECO:0000256" key="1">
    <source>
        <dbReference type="ARBA" id="ARBA00023015"/>
    </source>
</evidence>
<dbReference type="PROSITE" id="PS00894">
    <property type="entry name" value="HTH_DEOR_1"/>
    <property type="match status" value="1"/>
</dbReference>
<dbReference type="SUPFAM" id="SSF46785">
    <property type="entry name" value="Winged helix' DNA-binding domain"/>
    <property type="match status" value="1"/>
</dbReference>
<dbReference type="InterPro" id="IPR050313">
    <property type="entry name" value="Carb_Metab_HTH_regulators"/>
</dbReference>
<dbReference type="RefSeq" id="WP_046675473.1">
    <property type="nucleotide sequence ID" value="NZ_CP068086.1"/>
</dbReference>
<evidence type="ECO:0000256" key="2">
    <source>
        <dbReference type="ARBA" id="ARBA00023125"/>
    </source>
</evidence>
<dbReference type="PANTHER" id="PTHR30363">
    <property type="entry name" value="HTH-TYPE TRANSCRIPTIONAL REGULATOR SRLR-RELATED"/>
    <property type="match status" value="1"/>
</dbReference>
<dbReference type="InterPro" id="IPR036388">
    <property type="entry name" value="WH-like_DNA-bd_sf"/>
</dbReference>
<dbReference type="AlphaFoldDB" id="A0A2X2JLG2"/>
<accession>A0A2X2JLG2</accession>
<dbReference type="Pfam" id="PF08220">
    <property type="entry name" value="HTH_DeoR"/>
    <property type="match status" value="1"/>
</dbReference>
<proteinExistence type="predicted"/>
<dbReference type="InterPro" id="IPR018356">
    <property type="entry name" value="Tscrpt_reg_HTH_DeoR_CS"/>
</dbReference>
<dbReference type="NCBIfam" id="NF040755">
    <property type="entry name" value="AgaR"/>
    <property type="match status" value="1"/>
</dbReference>
<dbReference type="InterPro" id="IPR001034">
    <property type="entry name" value="DeoR_HTH"/>
</dbReference>
<evidence type="ECO:0000313" key="8">
    <source>
        <dbReference type="Proteomes" id="UP000432350"/>
    </source>
</evidence>